<dbReference type="InterPro" id="IPR000866">
    <property type="entry name" value="AhpC/TSA"/>
</dbReference>
<dbReference type="GO" id="GO:0016209">
    <property type="term" value="F:antioxidant activity"/>
    <property type="evidence" value="ECO:0007669"/>
    <property type="project" value="InterPro"/>
</dbReference>
<feature type="domain" description="Thioredoxin" evidence="2">
    <location>
        <begin position="44"/>
        <end position="185"/>
    </location>
</feature>
<evidence type="ECO:0000256" key="1">
    <source>
        <dbReference type="ARBA" id="ARBA00023157"/>
    </source>
</evidence>
<name>A0A4S4K239_ALKAL</name>
<sequence>MKLLLIKRFLLLGSVLVVGAFYYQFETIFQHVDEALAEEVKDGVRIGNQALPIEGKTLRGDGFHLQQLQGKLVVVNFFASWCHPCQEEMPLIVDLERKLKENGSEFVAINLTSQERSLLDVKPFLDNYQASFDPVLDSDGKIMQDYQIIGIPTTLVIDQNGLIVQRIDGMLTPEIIEDLIPLRNE</sequence>
<dbReference type="Proteomes" id="UP000297014">
    <property type="component" value="Unassembled WGS sequence"/>
</dbReference>
<dbReference type="InterPro" id="IPR050553">
    <property type="entry name" value="Thioredoxin_ResA/DsbE_sf"/>
</dbReference>
<keyword evidence="1" id="KW-1015">Disulfide bond</keyword>
<gene>
    <name evidence="3" type="ORF">AJ85_02890</name>
</gene>
<dbReference type="SUPFAM" id="SSF52833">
    <property type="entry name" value="Thioredoxin-like"/>
    <property type="match status" value="1"/>
</dbReference>
<dbReference type="Pfam" id="PF00578">
    <property type="entry name" value="AhpC-TSA"/>
    <property type="match status" value="1"/>
</dbReference>
<evidence type="ECO:0000313" key="4">
    <source>
        <dbReference type="Proteomes" id="UP000297014"/>
    </source>
</evidence>
<protein>
    <submittedName>
        <fullName evidence="3">Alkyl hydroperoxide reductase</fullName>
    </submittedName>
</protein>
<dbReference type="PANTHER" id="PTHR42852:SF17">
    <property type="entry name" value="THIOREDOXIN-LIKE PROTEIN HI_1115"/>
    <property type="match status" value="1"/>
</dbReference>
<dbReference type="EMBL" id="JALP01000053">
    <property type="protein sequence ID" value="THG91708.1"/>
    <property type="molecule type" value="Genomic_DNA"/>
</dbReference>
<dbReference type="PANTHER" id="PTHR42852">
    <property type="entry name" value="THIOL:DISULFIDE INTERCHANGE PROTEIN DSBE"/>
    <property type="match status" value="1"/>
</dbReference>
<dbReference type="InterPro" id="IPR013766">
    <property type="entry name" value="Thioredoxin_domain"/>
</dbReference>
<proteinExistence type="predicted"/>
<dbReference type="InterPro" id="IPR036249">
    <property type="entry name" value="Thioredoxin-like_sf"/>
</dbReference>
<dbReference type="PROSITE" id="PS51352">
    <property type="entry name" value="THIOREDOXIN_2"/>
    <property type="match status" value="1"/>
</dbReference>
<dbReference type="GO" id="GO:0016491">
    <property type="term" value="F:oxidoreductase activity"/>
    <property type="evidence" value="ECO:0007669"/>
    <property type="project" value="InterPro"/>
</dbReference>
<comment type="caution">
    <text evidence="3">The sequence shown here is derived from an EMBL/GenBank/DDBJ whole genome shotgun (WGS) entry which is preliminary data.</text>
</comment>
<dbReference type="AlphaFoldDB" id="A0A4S4K239"/>
<evidence type="ECO:0000313" key="3">
    <source>
        <dbReference type="EMBL" id="THG91708.1"/>
    </source>
</evidence>
<dbReference type="Gene3D" id="3.40.30.10">
    <property type="entry name" value="Glutaredoxin"/>
    <property type="match status" value="1"/>
</dbReference>
<evidence type="ECO:0000259" key="2">
    <source>
        <dbReference type="PROSITE" id="PS51352"/>
    </source>
</evidence>
<reference evidence="3 4" key="1">
    <citation type="submission" date="2014-01" db="EMBL/GenBank/DDBJ databases">
        <title>Draft genome sequencing of Bacillus alcalophilus CGMCC 1.3604.</title>
        <authorList>
            <person name="Yang J."/>
            <person name="Diao L."/>
            <person name="Yang S."/>
        </authorList>
    </citation>
    <scope>NUCLEOTIDE SEQUENCE [LARGE SCALE GENOMIC DNA]</scope>
    <source>
        <strain evidence="3 4">CGMCC 1.3604</strain>
    </source>
</reference>
<organism evidence="3 4">
    <name type="scientific">Alkalihalobacillus alcalophilus ATCC 27647 = CGMCC 1.3604</name>
    <dbReference type="NCBI Taxonomy" id="1218173"/>
    <lineage>
        <taxon>Bacteria</taxon>
        <taxon>Bacillati</taxon>
        <taxon>Bacillota</taxon>
        <taxon>Bacilli</taxon>
        <taxon>Bacillales</taxon>
        <taxon>Bacillaceae</taxon>
        <taxon>Alkalihalobacillus</taxon>
    </lineage>
</organism>
<accession>A0A4S4K239</accession>
<dbReference type="CDD" id="cd02966">
    <property type="entry name" value="TlpA_like_family"/>
    <property type="match status" value="1"/>
</dbReference>
<dbReference type="RefSeq" id="WP_003321887.1">
    <property type="nucleotide sequence ID" value="NZ_JALP01000053.1"/>
</dbReference>
<dbReference type="OrthoDB" id="25753at2"/>